<dbReference type="EMBL" id="CP022132">
    <property type="protein sequence ID" value="ASG67793.1"/>
    <property type="molecule type" value="Genomic_DNA"/>
</dbReference>
<evidence type="ECO:0000313" key="2">
    <source>
        <dbReference type="Proteomes" id="UP000249910"/>
    </source>
</evidence>
<reference evidence="1 2" key="1">
    <citation type="submission" date="2017-06" db="EMBL/GenBank/DDBJ databases">
        <title>Complete genome of Francisella halioticida.</title>
        <authorList>
            <person name="Sjodin A."/>
        </authorList>
    </citation>
    <scope>NUCLEOTIDE SEQUENCE [LARGE SCALE GENOMIC DNA]</scope>
    <source>
        <strain evidence="1 2">DSM 23729</strain>
    </source>
</reference>
<dbReference type="InterPro" id="IPR017853">
    <property type="entry name" value="GH"/>
</dbReference>
<dbReference type="Proteomes" id="UP000249910">
    <property type="component" value="Chromosome"/>
</dbReference>
<keyword evidence="2" id="KW-1185">Reference proteome</keyword>
<gene>
    <name evidence="1" type="ORF">CDV26_04775</name>
</gene>
<accession>A0ABN5B2B1</accession>
<name>A0ABN5B2B1_9GAMM</name>
<evidence type="ECO:0000313" key="1">
    <source>
        <dbReference type="EMBL" id="ASG67793.1"/>
    </source>
</evidence>
<protein>
    <recommendedName>
        <fullName evidence="3">GH18 domain-containing protein</fullName>
    </recommendedName>
</protein>
<proteinExistence type="predicted"/>
<dbReference type="Gene3D" id="3.20.20.80">
    <property type="entry name" value="Glycosidases"/>
    <property type="match status" value="1"/>
</dbReference>
<sequence>MGNYKNSWDNSYNWQRVRIDYLIKLTHENNGKFIWAIGGWSDLQQTITDDQIDSFVNQVIELLKLGGDGVDFDWEHLSQLANGNPNPNKDYNVPRKSY</sequence>
<dbReference type="SUPFAM" id="SSF51445">
    <property type="entry name" value="(Trans)glycosidases"/>
    <property type="match status" value="1"/>
</dbReference>
<organism evidence="1 2">
    <name type="scientific">Francisella halioticida</name>
    <dbReference type="NCBI Taxonomy" id="549298"/>
    <lineage>
        <taxon>Bacteria</taxon>
        <taxon>Pseudomonadati</taxon>
        <taxon>Pseudomonadota</taxon>
        <taxon>Gammaproteobacteria</taxon>
        <taxon>Thiotrichales</taxon>
        <taxon>Francisellaceae</taxon>
        <taxon>Francisella</taxon>
    </lineage>
</organism>
<evidence type="ECO:0008006" key="3">
    <source>
        <dbReference type="Google" id="ProtNLM"/>
    </source>
</evidence>